<dbReference type="UniPathway" id="UPA00115">
    <property type="reaction ID" value="UER00409"/>
</dbReference>
<dbReference type="GO" id="GO:0005975">
    <property type="term" value="P:carbohydrate metabolic process"/>
    <property type="evidence" value="ECO:0007669"/>
    <property type="project" value="UniProtKB-UniRule"/>
</dbReference>
<dbReference type="InterPro" id="IPR037171">
    <property type="entry name" value="NagB/RpiA_transferase-like"/>
</dbReference>
<protein>
    <recommendedName>
        <fullName evidence="4 6">6-phosphogluconolactonase</fullName>
        <shortName evidence="6">6PGL</shortName>
        <ecNumber evidence="4 6">3.1.1.31</ecNumber>
    </recommendedName>
</protein>
<sequence length="255" mass="28192">MVAAAPVVCSFPSSKELSDALADFVVKAQKEAIEKKGRFTIALSGGSLPKQLSALAHKTGVKWNKWHVFYADERAVPLDDPDSNHLLCTNEFYSKVPIPKEHIHTIDTSLLDDMEELSDAYEKELIQEFANRNTARFPMFDLILLGTGPDGHTASLFPGHELLTEEDRWVAPIEDSPKPPPKRITLTLPVLNHAVRVAFVAAGEGKADIIKTILDKPEEGLPASRVRPVAPGQLYWFLDDGAASKLEYPKTPFKL</sequence>
<dbReference type="PANTHER" id="PTHR11054">
    <property type="entry name" value="6-PHOSPHOGLUCONOLACTONASE"/>
    <property type="match status" value="1"/>
</dbReference>
<evidence type="ECO:0000313" key="9">
    <source>
        <dbReference type="Proteomes" id="UP000027265"/>
    </source>
</evidence>
<evidence type="ECO:0000313" key="8">
    <source>
        <dbReference type="EMBL" id="KDQ63854.1"/>
    </source>
</evidence>
<evidence type="ECO:0000256" key="3">
    <source>
        <dbReference type="ARBA" id="ARBA00010662"/>
    </source>
</evidence>
<comment type="catalytic activity">
    <reaction evidence="1 6">
        <text>6-phospho-D-glucono-1,5-lactone + H2O = 6-phospho-D-gluconate + H(+)</text>
        <dbReference type="Rhea" id="RHEA:12556"/>
        <dbReference type="ChEBI" id="CHEBI:15377"/>
        <dbReference type="ChEBI" id="CHEBI:15378"/>
        <dbReference type="ChEBI" id="CHEBI:57955"/>
        <dbReference type="ChEBI" id="CHEBI:58759"/>
        <dbReference type="EC" id="3.1.1.31"/>
    </reaction>
</comment>
<organism evidence="8 9">
    <name type="scientific">Jaapia argillacea MUCL 33604</name>
    <dbReference type="NCBI Taxonomy" id="933084"/>
    <lineage>
        <taxon>Eukaryota</taxon>
        <taxon>Fungi</taxon>
        <taxon>Dikarya</taxon>
        <taxon>Basidiomycota</taxon>
        <taxon>Agaricomycotina</taxon>
        <taxon>Agaricomycetes</taxon>
        <taxon>Agaricomycetidae</taxon>
        <taxon>Jaapiales</taxon>
        <taxon>Jaapiaceae</taxon>
        <taxon>Jaapia</taxon>
    </lineage>
</organism>
<evidence type="ECO:0000256" key="6">
    <source>
        <dbReference type="RuleBase" id="RU365095"/>
    </source>
</evidence>
<comment type="function">
    <text evidence="6">Hydrolysis of 6-phosphogluconolactone to 6-phosphogluconate.</text>
</comment>
<dbReference type="Gene3D" id="3.40.50.1360">
    <property type="match status" value="1"/>
</dbReference>
<dbReference type="OrthoDB" id="432544at2759"/>
<dbReference type="EC" id="3.1.1.31" evidence="4 6"/>
<evidence type="ECO:0000256" key="4">
    <source>
        <dbReference type="ARBA" id="ARBA00013198"/>
    </source>
</evidence>
<dbReference type="CDD" id="cd01400">
    <property type="entry name" value="6PGL"/>
    <property type="match status" value="1"/>
</dbReference>
<keyword evidence="5 6" id="KW-0378">Hydrolase</keyword>
<dbReference type="NCBIfam" id="TIGR01198">
    <property type="entry name" value="pgl"/>
    <property type="match status" value="1"/>
</dbReference>
<dbReference type="PANTHER" id="PTHR11054:SF0">
    <property type="entry name" value="6-PHOSPHOGLUCONOLACTONASE"/>
    <property type="match status" value="1"/>
</dbReference>
<accession>A0A067QA48</accession>
<dbReference type="InterPro" id="IPR039104">
    <property type="entry name" value="6PGL"/>
</dbReference>
<dbReference type="InterPro" id="IPR005900">
    <property type="entry name" value="6-phosphogluconolactonase_DevB"/>
</dbReference>
<dbReference type="EMBL" id="KL197710">
    <property type="protein sequence ID" value="KDQ63854.1"/>
    <property type="molecule type" value="Genomic_DNA"/>
</dbReference>
<evidence type="ECO:0000256" key="5">
    <source>
        <dbReference type="ARBA" id="ARBA00022801"/>
    </source>
</evidence>
<dbReference type="SUPFAM" id="SSF100950">
    <property type="entry name" value="NagB/RpiA/CoA transferase-like"/>
    <property type="match status" value="1"/>
</dbReference>
<proteinExistence type="inferred from homology"/>
<comment type="similarity">
    <text evidence="3 6">Belongs to the glucosamine/galactosamine-6-phosphate isomerase family. 6-phosphogluconolactonase subfamily.</text>
</comment>
<evidence type="ECO:0000256" key="1">
    <source>
        <dbReference type="ARBA" id="ARBA00000832"/>
    </source>
</evidence>
<dbReference type="Pfam" id="PF01182">
    <property type="entry name" value="Glucosamine_iso"/>
    <property type="match status" value="1"/>
</dbReference>
<evidence type="ECO:0000259" key="7">
    <source>
        <dbReference type="Pfam" id="PF01182"/>
    </source>
</evidence>
<dbReference type="STRING" id="933084.A0A067QA48"/>
<dbReference type="FunCoup" id="A0A067QA48">
    <property type="interactions" value="454"/>
</dbReference>
<gene>
    <name evidence="8" type="ORF">JAAARDRAFT_393366</name>
</gene>
<dbReference type="GO" id="GO:0006098">
    <property type="term" value="P:pentose-phosphate shunt"/>
    <property type="evidence" value="ECO:0007669"/>
    <property type="project" value="UniProtKB-UniPathway"/>
</dbReference>
<reference evidence="9" key="1">
    <citation type="journal article" date="2014" name="Proc. Natl. Acad. Sci. U.S.A.">
        <title>Extensive sampling of basidiomycete genomes demonstrates inadequacy of the white-rot/brown-rot paradigm for wood decay fungi.</title>
        <authorList>
            <person name="Riley R."/>
            <person name="Salamov A.A."/>
            <person name="Brown D.W."/>
            <person name="Nagy L.G."/>
            <person name="Floudas D."/>
            <person name="Held B.W."/>
            <person name="Levasseur A."/>
            <person name="Lombard V."/>
            <person name="Morin E."/>
            <person name="Otillar R."/>
            <person name="Lindquist E.A."/>
            <person name="Sun H."/>
            <person name="LaButti K.M."/>
            <person name="Schmutz J."/>
            <person name="Jabbour D."/>
            <person name="Luo H."/>
            <person name="Baker S.E."/>
            <person name="Pisabarro A.G."/>
            <person name="Walton J.D."/>
            <person name="Blanchette R.A."/>
            <person name="Henrissat B."/>
            <person name="Martin F."/>
            <person name="Cullen D."/>
            <person name="Hibbett D.S."/>
            <person name="Grigoriev I.V."/>
        </authorList>
    </citation>
    <scope>NUCLEOTIDE SEQUENCE [LARGE SCALE GENOMIC DNA]</scope>
    <source>
        <strain evidence="9">MUCL 33604</strain>
    </source>
</reference>
<dbReference type="InParanoid" id="A0A067QA48"/>
<dbReference type="Proteomes" id="UP000027265">
    <property type="component" value="Unassembled WGS sequence"/>
</dbReference>
<keyword evidence="9" id="KW-1185">Reference proteome</keyword>
<evidence type="ECO:0000256" key="2">
    <source>
        <dbReference type="ARBA" id="ARBA00004961"/>
    </source>
</evidence>
<name>A0A067QA48_9AGAM</name>
<comment type="pathway">
    <text evidence="2 6">Carbohydrate degradation; pentose phosphate pathway; D-ribulose 5-phosphate from D-glucose 6-phosphate (oxidative stage): step 2/3.</text>
</comment>
<dbReference type="FunFam" id="3.40.50.1360:FF:000005">
    <property type="entry name" value="6-phosphogluconolactonase"/>
    <property type="match status" value="1"/>
</dbReference>
<dbReference type="HOGENOM" id="CLU_053947_0_1_1"/>
<dbReference type="InterPro" id="IPR006148">
    <property type="entry name" value="Glc/Gal-6P_isomerase"/>
</dbReference>
<feature type="domain" description="Glucosamine/galactosamine-6-phosphate isomerase" evidence="7">
    <location>
        <begin position="13"/>
        <end position="236"/>
    </location>
</feature>
<dbReference type="AlphaFoldDB" id="A0A067QA48"/>
<dbReference type="GO" id="GO:0017057">
    <property type="term" value="F:6-phosphogluconolactonase activity"/>
    <property type="evidence" value="ECO:0007669"/>
    <property type="project" value="UniProtKB-UniRule"/>
</dbReference>